<dbReference type="HOGENOM" id="CLU_1086233_0_0_1"/>
<accession>A0A0C3CUL3</accession>
<proteinExistence type="predicted"/>
<gene>
    <name evidence="1" type="ORF">OIDMADRAFT_46219</name>
</gene>
<organism evidence="1 2">
    <name type="scientific">Oidiodendron maius (strain Zn)</name>
    <dbReference type="NCBI Taxonomy" id="913774"/>
    <lineage>
        <taxon>Eukaryota</taxon>
        <taxon>Fungi</taxon>
        <taxon>Dikarya</taxon>
        <taxon>Ascomycota</taxon>
        <taxon>Pezizomycotina</taxon>
        <taxon>Leotiomycetes</taxon>
        <taxon>Leotiomycetes incertae sedis</taxon>
        <taxon>Myxotrichaceae</taxon>
        <taxon>Oidiodendron</taxon>
    </lineage>
</organism>
<dbReference type="Proteomes" id="UP000054321">
    <property type="component" value="Unassembled WGS sequence"/>
</dbReference>
<reference evidence="1 2" key="1">
    <citation type="submission" date="2014-04" db="EMBL/GenBank/DDBJ databases">
        <authorList>
            <consortium name="DOE Joint Genome Institute"/>
            <person name="Kuo A."/>
            <person name="Martino E."/>
            <person name="Perotto S."/>
            <person name="Kohler A."/>
            <person name="Nagy L.G."/>
            <person name="Floudas D."/>
            <person name="Copeland A."/>
            <person name="Barry K.W."/>
            <person name="Cichocki N."/>
            <person name="Veneault-Fourrey C."/>
            <person name="LaButti K."/>
            <person name="Lindquist E.A."/>
            <person name="Lipzen A."/>
            <person name="Lundell T."/>
            <person name="Morin E."/>
            <person name="Murat C."/>
            <person name="Sun H."/>
            <person name="Tunlid A."/>
            <person name="Henrissat B."/>
            <person name="Grigoriev I.V."/>
            <person name="Hibbett D.S."/>
            <person name="Martin F."/>
            <person name="Nordberg H.P."/>
            <person name="Cantor M.N."/>
            <person name="Hua S.X."/>
        </authorList>
    </citation>
    <scope>NUCLEOTIDE SEQUENCE [LARGE SCALE GENOMIC DNA]</scope>
    <source>
        <strain evidence="1 2">Zn</strain>
    </source>
</reference>
<name>A0A0C3CUL3_OIDMZ</name>
<dbReference type="STRING" id="913774.A0A0C3CUL3"/>
<dbReference type="AlphaFoldDB" id="A0A0C3CUL3"/>
<keyword evidence="2" id="KW-1185">Reference proteome</keyword>
<sequence>MTTSNDISRIKTKLAEEKGSLDWLICSAAFALALRWKLEGDHQCTDAAAKILGAWGETLEVLETDSDSFLTAGLQGFELANTGELLRDYELFIVNGQKASHDMMVKVFLAKNILFIKHDDWSEETYDFVLDYWHTGDGNGVIALAISDIVEEPCTGKPLDQSHASLDLDGHAFIAQMAWNQGTGLYSDSKYRMLRGIAEYFARFNLGKGVPFVPYKNLFAVTQGQHRLSLQLYPGSPGYECGLGSWGERSGHYFII</sequence>
<dbReference type="InterPro" id="IPR008929">
    <property type="entry name" value="Chondroitin_lyas"/>
</dbReference>
<dbReference type="EMBL" id="KN832895">
    <property type="protein sequence ID" value="KIM93412.1"/>
    <property type="molecule type" value="Genomic_DNA"/>
</dbReference>
<protein>
    <submittedName>
        <fullName evidence="1">Uncharacterized protein</fullName>
    </submittedName>
</protein>
<evidence type="ECO:0000313" key="1">
    <source>
        <dbReference type="EMBL" id="KIM93412.1"/>
    </source>
</evidence>
<reference evidence="2" key="2">
    <citation type="submission" date="2015-01" db="EMBL/GenBank/DDBJ databases">
        <title>Evolutionary Origins and Diversification of the Mycorrhizal Mutualists.</title>
        <authorList>
            <consortium name="DOE Joint Genome Institute"/>
            <consortium name="Mycorrhizal Genomics Consortium"/>
            <person name="Kohler A."/>
            <person name="Kuo A."/>
            <person name="Nagy L.G."/>
            <person name="Floudas D."/>
            <person name="Copeland A."/>
            <person name="Barry K.W."/>
            <person name="Cichocki N."/>
            <person name="Veneault-Fourrey C."/>
            <person name="LaButti K."/>
            <person name="Lindquist E.A."/>
            <person name="Lipzen A."/>
            <person name="Lundell T."/>
            <person name="Morin E."/>
            <person name="Murat C."/>
            <person name="Riley R."/>
            <person name="Ohm R."/>
            <person name="Sun H."/>
            <person name="Tunlid A."/>
            <person name="Henrissat B."/>
            <person name="Grigoriev I.V."/>
            <person name="Hibbett D.S."/>
            <person name="Martin F."/>
        </authorList>
    </citation>
    <scope>NUCLEOTIDE SEQUENCE [LARGE SCALE GENOMIC DNA]</scope>
    <source>
        <strain evidence="2">Zn</strain>
    </source>
</reference>
<dbReference type="InParanoid" id="A0A0C3CUL3"/>
<dbReference type="SUPFAM" id="SSF48230">
    <property type="entry name" value="Chondroitin AC/alginate lyase"/>
    <property type="match status" value="1"/>
</dbReference>
<evidence type="ECO:0000313" key="2">
    <source>
        <dbReference type="Proteomes" id="UP000054321"/>
    </source>
</evidence>